<evidence type="ECO:0000259" key="8">
    <source>
        <dbReference type="Pfam" id="PF08439"/>
    </source>
</evidence>
<dbReference type="EC" id="3.4.24.-" evidence="9"/>
<dbReference type="RefSeq" id="WP_129623143.1">
    <property type="nucleotide sequence ID" value="NZ_LR215043.1"/>
</dbReference>
<dbReference type="Pfam" id="PF01432">
    <property type="entry name" value="Peptidase_M3"/>
    <property type="match status" value="1"/>
</dbReference>
<keyword evidence="4 6" id="KW-0862">Zinc</keyword>
<organism evidence="9 10">
    <name type="scientific">Mycoplasmopsis columbinasalis</name>
    <dbReference type="NCBI Taxonomy" id="114880"/>
    <lineage>
        <taxon>Bacteria</taxon>
        <taxon>Bacillati</taxon>
        <taxon>Mycoplasmatota</taxon>
        <taxon>Mycoplasmoidales</taxon>
        <taxon>Metamycoplasmataceae</taxon>
        <taxon>Mycoplasmopsis</taxon>
    </lineage>
</organism>
<dbReference type="Pfam" id="PF08439">
    <property type="entry name" value="Peptidase_M3_N"/>
    <property type="match status" value="1"/>
</dbReference>
<dbReference type="InterPro" id="IPR013647">
    <property type="entry name" value="OligopepF_N_dom"/>
</dbReference>
<protein>
    <submittedName>
        <fullName evidence="9">Oligoendopeptidase F, plasmid</fullName>
        <ecNumber evidence="9">3.4.24.-</ecNumber>
    </submittedName>
</protein>
<evidence type="ECO:0000256" key="5">
    <source>
        <dbReference type="ARBA" id="ARBA00023049"/>
    </source>
</evidence>
<feature type="domain" description="Peptidase M3A/M3B catalytic" evidence="7">
    <location>
        <begin position="201"/>
        <end position="587"/>
    </location>
</feature>
<feature type="domain" description="Oligopeptidase F N-terminal" evidence="8">
    <location>
        <begin position="119"/>
        <end position="177"/>
    </location>
</feature>
<dbReference type="GO" id="GO:0006518">
    <property type="term" value="P:peptide metabolic process"/>
    <property type="evidence" value="ECO:0007669"/>
    <property type="project" value="TreeGrafter"/>
</dbReference>
<comment type="cofactor">
    <cofactor evidence="6">
        <name>Zn(2+)</name>
        <dbReference type="ChEBI" id="CHEBI:29105"/>
    </cofactor>
    <text evidence="6">Binds 1 zinc ion.</text>
</comment>
<evidence type="ECO:0000256" key="4">
    <source>
        <dbReference type="ARBA" id="ARBA00022833"/>
    </source>
</evidence>
<accession>A0A449BAS9</accession>
<dbReference type="SUPFAM" id="SSF55486">
    <property type="entry name" value="Metalloproteases ('zincins'), catalytic domain"/>
    <property type="match status" value="1"/>
</dbReference>
<dbReference type="EMBL" id="LR215043">
    <property type="protein sequence ID" value="VEU78313.1"/>
    <property type="molecule type" value="Genomic_DNA"/>
</dbReference>
<keyword evidence="2 6" id="KW-0479">Metal-binding</keyword>
<dbReference type="InterPro" id="IPR045090">
    <property type="entry name" value="Pept_M3A_M3B"/>
</dbReference>
<name>A0A449BAS9_9BACT</name>
<dbReference type="Proteomes" id="UP000290876">
    <property type="component" value="Chromosome"/>
</dbReference>
<dbReference type="PANTHER" id="PTHR11804:SF84">
    <property type="entry name" value="SACCHAROLYSIN"/>
    <property type="match status" value="1"/>
</dbReference>
<dbReference type="PANTHER" id="PTHR11804">
    <property type="entry name" value="PROTEASE M3 THIMET OLIGOPEPTIDASE-RELATED"/>
    <property type="match status" value="1"/>
</dbReference>
<proteinExistence type="inferred from homology"/>
<gene>
    <name evidence="9" type="primary">pepF1</name>
    <name evidence="9" type="ORF">NCTC10184_00554</name>
</gene>
<evidence type="ECO:0000313" key="9">
    <source>
        <dbReference type="EMBL" id="VEU78313.1"/>
    </source>
</evidence>
<dbReference type="OrthoDB" id="9766487at2"/>
<evidence type="ECO:0000256" key="2">
    <source>
        <dbReference type="ARBA" id="ARBA00022723"/>
    </source>
</evidence>
<dbReference type="Gene3D" id="1.20.140.70">
    <property type="entry name" value="Oligopeptidase f, N-terminal domain"/>
    <property type="match status" value="1"/>
</dbReference>
<dbReference type="GO" id="GO:0006508">
    <property type="term" value="P:proteolysis"/>
    <property type="evidence" value="ECO:0007669"/>
    <property type="project" value="UniProtKB-KW"/>
</dbReference>
<sequence length="617" mass="72594">MKQYKKVADVDDKYKFDLEAILENKTFEQLLDELKTLNEHLIAIKDSKYDTVEAYAASFELAARAGVLSNRLYNYVSNHLNRELTSSLYRSYEVKLNQLSEEFNQKFGSEQVRFFQNVEKLKQWVNHPVLAPYKKIIESELENYEHKLDDKVEEYLTQIQTGEPNLEDIFTVLSDSETDYGTVVNAKGKKLPLNHATRLKYLKSADGELRKNTVLAWNRAIFKHKDTLANLLFQQFRSLNVEAKTRKYKSAINMLTNADKVDDDLLQILFSKISSLNSLIAKYRRAHKKFYESAFGEKYNQKYDSARELVKVKSNYSVEEMQALVLEALKPFGEEYYNVVSKAIYDRWVDYMTIENKVSGAYSIGGHFGIDKKYILMNFDGQFGSVETLAHELGHSMHSYFSDQNNDFYNSQYPIFLAEIASIFNEEMLYDHVLKATQSDKLKFQLLEERIRGWIGTVQRQIIWANYEYNLYQGIEQYKVNPTYESISTLYFENLKRYTEKPKQLKYEPEFLVASVDVPHFYYGFYVYKYAIGQLVASYFFHNYKLKGETYLQYYIDNFLKQGGNDYPLEILKKVGVDLKSDAFYEIGFQHFEQMINEYIKLGEKLFSKPKRPRKKE</sequence>
<evidence type="ECO:0000256" key="1">
    <source>
        <dbReference type="ARBA" id="ARBA00022670"/>
    </source>
</evidence>
<keyword evidence="5 6" id="KW-0482">Metalloprotease</keyword>
<dbReference type="InterPro" id="IPR042088">
    <property type="entry name" value="OligoPept_F_C"/>
</dbReference>
<dbReference type="GO" id="GO:0004222">
    <property type="term" value="F:metalloendopeptidase activity"/>
    <property type="evidence" value="ECO:0007669"/>
    <property type="project" value="InterPro"/>
</dbReference>
<keyword evidence="3 6" id="KW-0378">Hydrolase</keyword>
<dbReference type="InterPro" id="IPR001567">
    <property type="entry name" value="Pept_M3A_M3B_dom"/>
</dbReference>
<evidence type="ECO:0000256" key="3">
    <source>
        <dbReference type="ARBA" id="ARBA00022801"/>
    </source>
</evidence>
<keyword evidence="1 6" id="KW-0645">Protease</keyword>
<dbReference type="Gene3D" id="1.10.1370.20">
    <property type="entry name" value="Oligoendopeptidase f, C-terminal domain"/>
    <property type="match status" value="1"/>
</dbReference>
<evidence type="ECO:0000259" key="7">
    <source>
        <dbReference type="Pfam" id="PF01432"/>
    </source>
</evidence>
<comment type="similarity">
    <text evidence="6">Belongs to the peptidase M3 family.</text>
</comment>
<evidence type="ECO:0000313" key="10">
    <source>
        <dbReference type="Proteomes" id="UP000290876"/>
    </source>
</evidence>
<dbReference type="Gene3D" id="1.10.287.830">
    <property type="entry name" value="putative peptidase helix hairpin domain like"/>
    <property type="match status" value="1"/>
</dbReference>
<dbReference type="GO" id="GO:0046872">
    <property type="term" value="F:metal ion binding"/>
    <property type="evidence" value="ECO:0007669"/>
    <property type="project" value="UniProtKB-UniRule"/>
</dbReference>
<reference evidence="9 10" key="1">
    <citation type="submission" date="2019-01" db="EMBL/GenBank/DDBJ databases">
        <authorList>
            <consortium name="Pathogen Informatics"/>
        </authorList>
    </citation>
    <scope>NUCLEOTIDE SEQUENCE [LARGE SCALE GENOMIC DNA]</scope>
    <source>
        <strain evidence="9 10">NCTC10184</strain>
    </source>
</reference>
<evidence type="ECO:0000256" key="6">
    <source>
        <dbReference type="RuleBase" id="RU003435"/>
    </source>
</evidence>
<dbReference type="KEGG" id="mcob:NCTC10184_00554"/>
<keyword evidence="10" id="KW-1185">Reference proteome</keyword>
<dbReference type="CDD" id="cd09608">
    <property type="entry name" value="M3B_PepF"/>
    <property type="match status" value="1"/>
</dbReference>
<dbReference type="AlphaFoldDB" id="A0A449BAS9"/>